<dbReference type="PANTHER" id="PTHR33529">
    <property type="entry name" value="SLR0882 PROTEIN-RELATED"/>
    <property type="match status" value="1"/>
</dbReference>
<dbReference type="EMBL" id="CP035107">
    <property type="protein sequence ID" value="QAR30008.1"/>
    <property type="molecule type" value="Genomic_DNA"/>
</dbReference>
<evidence type="ECO:0000256" key="1">
    <source>
        <dbReference type="ARBA" id="ARBA00004651"/>
    </source>
</evidence>
<evidence type="ECO:0000256" key="3">
    <source>
        <dbReference type="ARBA" id="ARBA00022692"/>
    </source>
</evidence>
<evidence type="ECO:0000313" key="7">
    <source>
        <dbReference type="EMBL" id="QAR30008.1"/>
    </source>
</evidence>
<dbReference type="OrthoDB" id="9807977at2"/>
<feature type="transmembrane region" description="Helical" evidence="6">
    <location>
        <begin position="279"/>
        <end position="299"/>
    </location>
</feature>
<keyword evidence="2" id="KW-1003">Cell membrane</keyword>
<protein>
    <submittedName>
        <fullName evidence="7">YjgP/YjgQ family permease</fullName>
    </submittedName>
</protein>
<keyword evidence="3 6" id="KW-0812">Transmembrane</keyword>
<dbReference type="GO" id="GO:0043190">
    <property type="term" value="C:ATP-binding cassette (ABC) transporter complex"/>
    <property type="evidence" value="ECO:0007669"/>
    <property type="project" value="TreeGrafter"/>
</dbReference>
<reference evidence="7 8" key="1">
    <citation type="submission" date="2019-01" db="EMBL/GenBank/DDBJ databases">
        <title>Whole Genome of Ornithobacterium rhinotracheale FARPER-174b.</title>
        <authorList>
            <person name="Tataje-Lavanda L.A."/>
            <person name="Montalvan A."/>
            <person name="Montesinos R."/>
            <person name="Zimic M."/>
            <person name="Fernandez-Sanchez M."/>
            <person name="Fernandez-Diaz M."/>
        </authorList>
    </citation>
    <scope>NUCLEOTIDE SEQUENCE [LARGE SCALE GENOMIC DNA]</scope>
    <source>
        <strain evidence="7 8">FARPER-174b</strain>
    </source>
</reference>
<evidence type="ECO:0000256" key="2">
    <source>
        <dbReference type="ARBA" id="ARBA00022475"/>
    </source>
</evidence>
<evidence type="ECO:0000256" key="6">
    <source>
        <dbReference type="SAM" id="Phobius"/>
    </source>
</evidence>
<feature type="transmembrane region" description="Helical" evidence="6">
    <location>
        <begin position="341"/>
        <end position="360"/>
    </location>
</feature>
<dbReference type="AlphaFoldDB" id="A0A3R6AT34"/>
<feature type="transmembrane region" description="Helical" evidence="6">
    <location>
        <begin position="12"/>
        <end position="33"/>
    </location>
</feature>
<organism evidence="7 8">
    <name type="scientific">Ornithobacterium rhinotracheale</name>
    <dbReference type="NCBI Taxonomy" id="28251"/>
    <lineage>
        <taxon>Bacteria</taxon>
        <taxon>Pseudomonadati</taxon>
        <taxon>Bacteroidota</taxon>
        <taxon>Flavobacteriia</taxon>
        <taxon>Flavobacteriales</taxon>
        <taxon>Weeksellaceae</taxon>
        <taxon>Ornithobacterium</taxon>
    </lineage>
</organism>
<keyword evidence="4 6" id="KW-1133">Transmembrane helix</keyword>
<comment type="subcellular location">
    <subcellularLocation>
        <location evidence="1">Cell membrane</location>
        <topology evidence="1">Multi-pass membrane protein</topology>
    </subcellularLocation>
</comment>
<dbReference type="Proteomes" id="UP000287701">
    <property type="component" value="Chromosome"/>
</dbReference>
<feature type="transmembrane region" description="Helical" evidence="6">
    <location>
        <begin position="306"/>
        <end position="325"/>
    </location>
</feature>
<dbReference type="GO" id="GO:0015920">
    <property type="term" value="P:lipopolysaccharide transport"/>
    <property type="evidence" value="ECO:0007669"/>
    <property type="project" value="TreeGrafter"/>
</dbReference>
<proteinExistence type="predicted"/>
<name>A0A3R6AT34_ORNRH</name>
<gene>
    <name evidence="7" type="ORF">EQP59_00850</name>
</gene>
<dbReference type="Pfam" id="PF03739">
    <property type="entry name" value="LptF_LptG"/>
    <property type="match status" value="1"/>
</dbReference>
<evidence type="ECO:0000256" key="5">
    <source>
        <dbReference type="ARBA" id="ARBA00023136"/>
    </source>
</evidence>
<accession>A0A3R6AT34</accession>
<sequence>MKILDKYIIKNFIGTFLFITTLLSLIILVVDLSQKINKIQDNGSNVWEALTSFYPFFILWMVNTYMPIGVFISAIYFTSRITNNTEIVAMTSGGMSFFRLTRPYLFVALLIGGLSFAVNHYFLPKANIYKNEYYYTYLQRSSRAQEYYKGRPISAQISPNEYLFINNYNRRTKNGNGFLYQKIDKNLEIIYQMRANDIIWNEEDSAYSLTNYYERYVRKGKPDSLVAGNMIKQKFEVTPDELLPEGYVAETMNSFELSRFINREKFKGSASVSVYLNELYQRTSLPFSTIILTLLALSLSSTKKRGGLGLNLALGITIAFIYIFGNEASKVFSSVGDLSPFLAAWISNIVFGIITIFLYFKRAFQ</sequence>
<dbReference type="PANTHER" id="PTHR33529:SF8">
    <property type="entry name" value="PERMEASE, YJGP_YJGQ FAMILY"/>
    <property type="match status" value="1"/>
</dbReference>
<dbReference type="RefSeq" id="WP_128500519.1">
    <property type="nucleotide sequence ID" value="NZ_CP035107.1"/>
</dbReference>
<feature type="transmembrane region" description="Helical" evidence="6">
    <location>
        <begin position="53"/>
        <end position="77"/>
    </location>
</feature>
<feature type="transmembrane region" description="Helical" evidence="6">
    <location>
        <begin position="104"/>
        <end position="123"/>
    </location>
</feature>
<evidence type="ECO:0000313" key="8">
    <source>
        <dbReference type="Proteomes" id="UP000287701"/>
    </source>
</evidence>
<keyword evidence="5 6" id="KW-0472">Membrane</keyword>
<dbReference type="InterPro" id="IPR005495">
    <property type="entry name" value="LptG/LptF_permease"/>
</dbReference>
<evidence type="ECO:0000256" key="4">
    <source>
        <dbReference type="ARBA" id="ARBA00022989"/>
    </source>
</evidence>